<dbReference type="Gene3D" id="3.10.50.40">
    <property type="match status" value="1"/>
</dbReference>
<evidence type="ECO:0000313" key="6">
    <source>
        <dbReference type="EMBL" id="MFD0962127.1"/>
    </source>
</evidence>
<dbReference type="PROSITE" id="PS51257">
    <property type="entry name" value="PROKAR_LIPOPROTEIN"/>
    <property type="match status" value="1"/>
</dbReference>
<dbReference type="Proteomes" id="UP001596989">
    <property type="component" value="Unassembled WGS sequence"/>
</dbReference>
<feature type="signal peptide" evidence="4">
    <location>
        <begin position="1"/>
        <end position="28"/>
    </location>
</feature>
<dbReference type="InterPro" id="IPR000297">
    <property type="entry name" value="PPIase_PpiC"/>
</dbReference>
<evidence type="ECO:0000256" key="2">
    <source>
        <dbReference type="SAM" id="Coils"/>
    </source>
</evidence>
<keyword evidence="1" id="KW-0697">Rotamase</keyword>
<keyword evidence="4" id="KW-0732">Signal</keyword>
<dbReference type="InterPro" id="IPR046357">
    <property type="entry name" value="PPIase_dom_sf"/>
</dbReference>
<proteinExistence type="predicted"/>
<dbReference type="SUPFAM" id="SSF54534">
    <property type="entry name" value="FKBP-like"/>
    <property type="match status" value="1"/>
</dbReference>
<feature type="coiled-coil region" evidence="2">
    <location>
        <begin position="103"/>
        <end position="130"/>
    </location>
</feature>
<dbReference type="SUPFAM" id="SSF109998">
    <property type="entry name" value="Triger factor/SurA peptide-binding domain-like"/>
    <property type="match status" value="1"/>
</dbReference>
<dbReference type="PROSITE" id="PS50198">
    <property type="entry name" value="PPIC_PPIASE_2"/>
    <property type="match status" value="1"/>
</dbReference>
<dbReference type="Pfam" id="PF13616">
    <property type="entry name" value="Rotamase_3"/>
    <property type="match status" value="1"/>
</dbReference>
<evidence type="ECO:0000256" key="3">
    <source>
        <dbReference type="SAM" id="MobiDB-lite"/>
    </source>
</evidence>
<protein>
    <submittedName>
        <fullName evidence="6">Peptidylprolyl isomerase</fullName>
        <ecNumber evidence="6">5.2.1.8</ecNumber>
    </submittedName>
</protein>
<name>A0ABW3HX48_9BACL</name>
<feature type="compositionally biased region" description="Acidic residues" evidence="3">
    <location>
        <begin position="338"/>
        <end position="356"/>
    </location>
</feature>
<evidence type="ECO:0000256" key="4">
    <source>
        <dbReference type="SAM" id="SignalP"/>
    </source>
</evidence>
<dbReference type="InterPro" id="IPR050245">
    <property type="entry name" value="PrsA_foldase"/>
</dbReference>
<reference evidence="7" key="1">
    <citation type="journal article" date="2019" name="Int. J. Syst. Evol. Microbiol.">
        <title>The Global Catalogue of Microorganisms (GCM) 10K type strain sequencing project: providing services to taxonomists for standard genome sequencing and annotation.</title>
        <authorList>
            <consortium name="The Broad Institute Genomics Platform"/>
            <consortium name="The Broad Institute Genome Sequencing Center for Infectious Disease"/>
            <person name="Wu L."/>
            <person name="Ma J."/>
        </authorList>
    </citation>
    <scope>NUCLEOTIDE SEQUENCE [LARGE SCALE GENOMIC DNA]</scope>
    <source>
        <strain evidence="7">CCUG 59129</strain>
    </source>
</reference>
<dbReference type="RefSeq" id="WP_377568357.1">
    <property type="nucleotide sequence ID" value="NZ_JBHTJZ010000071.1"/>
</dbReference>
<feature type="domain" description="PpiC" evidence="5">
    <location>
        <begin position="187"/>
        <end position="291"/>
    </location>
</feature>
<dbReference type="EC" id="5.2.1.8" evidence="6"/>
<feature type="chain" id="PRO_5046636301" evidence="4">
    <location>
        <begin position="29"/>
        <end position="377"/>
    </location>
</feature>
<keyword evidence="1 6" id="KW-0413">Isomerase</keyword>
<organism evidence="6 7">
    <name type="scientific">Paenibacillus chungangensis</name>
    <dbReference type="NCBI Taxonomy" id="696535"/>
    <lineage>
        <taxon>Bacteria</taxon>
        <taxon>Bacillati</taxon>
        <taxon>Bacillota</taxon>
        <taxon>Bacilli</taxon>
        <taxon>Bacillales</taxon>
        <taxon>Paenibacillaceae</taxon>
        <taxon>Paenibacillus</taxon>
    </lineage>
</organism>
<dbReference type="GO" id="GO:0003755">
    <property type="term" value="F:peptidyl-prolyl cis-trans isomerase activity"/>
    <property type="evidence" value="ECO:0007669"/>
    <property type="project" value="UniProtKB-EC"/>
</dbReference>
<comment type="caution">
    <text evidence="6">The sequence shown here is derived from an EMBL/GenBank/DDBJ whole genome shotgun (WGS) entry which is preliminary data.</text>
</comment>
<gene>
    <name evidence="6" type="ORF">ACFQ2I_22555</name>
</gene>
<dbReference type="PANTHER" id="PTHR47245:SF2">
    <property type="entry name" value="PEPTIDYL-PROLYL CIS-TRANS ISOMERASE HP_0175-RELATED"/>
    <property type="match status" value="1"/>
</dbReference>
<sequence>MLQRTKRSAWRRSALLLVAALLAMTVMAGCGNSKKEEPSLTFSGVSEGEVVATYKDGKVTKPEFDKYMAIFGMSQQGYEQILALPQFQQMILEQYVSYKVLASKASEDSLKEAREEADKQLEQYKEYKKSDETLAAKAKEKGISDNDMATFLMITSAAIVHINSQVTEEDEKASFEEMKADFAVSTVRHILVQTMEQDPQTGEVKEVRTSEEALERANEVKAKLDAGGDWDALAKEYSDDPGSKDKGGLYEKQPGGNWVEAFKLAAYEQEIGVIGEPVETEYGYHVMKVEEREVKDFDQLTDTDKEQVKAAAAYKYMEKFMNEEMPKQELEITLPEPEQTEEEGAGNEAGAEEESKDDAADSGAGNTEAGTEEKAAE</sequence>
<dbReference type="EMBL" id="JBHTJZ010000071">
    <property type="protein sequence ID" value="MFD0962127.1"/>
    <property type="molecule type" value="Genomic_DNA"/>
</dbReference>
<dbReference type="InterPro" id="IPR027304">
    <property type="entry name" value="Trigger_fact/SurA_dom_sf"/>
</dbReference>
<keyword evidence="7" id="KW-1185">Reference proteome</keyword>
<keyword evidence="2" id="KW-0175">Coiled coil</keyword>
<evidence type="ECO:0000313" key="7">
    <source>
        <dbReference type="Proteomes" id="UP001596989"/>
    </source>
</evidence>
<accession>A0ABW3HX48</accession>
<evidence type="ECO:0000256" key="1">
    <source>
        <dbReference type="PROSITE-ProRule" id="PRU00278"/>
    </source>
</evidence>
<dbReference type="PANTHER" id="PTHR47245">
    <property type="entry name" value="PEPTIDYLPROLYL ISOMERASE"/>
    <property type="match status" value="1"/>
</dbReference>
<evidence type="ECO:0000259" key="5">
    <source>
        <dbReference type="PROSITE" id="PS50198"/>
    </source>
</evidence>
<feature type="region of interest" description="Disordered" evidence="3">
    <location>
        <begin position="325"/>
        <end position="377"/>
    </location>
</feature>